<dbReference type="GO" id="GO:0008360">
    <property type="term" value="P:regulation of cell shape"/>
    <property type="evidence" value="ECO:0007669"/>
    <property type="project" value="UniProtKB-KW"/>
</dbReference>
<accession>A0AAQ0RSL3</accession>
<keyword evidence="5" id="KW-0012">Acyltransferase</keyword>
<dbReference type="InterPro" id="IPR016181">
    <property type="entry name" value="Acyl_CoA_acyltransferase"/>
</dbReference>
<dbReference type="InterPro" id="IPR003447">
    <property type="entry name" value="FEMABX"/>
</dbReference>
<feature type="domain" description="BioF2-like acetyltransferase" evidence="7">
    <location>
        <begin position="176"/>
        <end position="301"/>
    </location>
</feature>
<evidence type="ECO:0000256" key="4">
    <source>
        <dbReference type="ARBA" id="ARBA00022984"/>
    </source>
</evidence>
<keyword evidence="2" id="KW-0808">Transferase</keyword>
<evidence type="ECO:0000256" key="2">
    <source>
        <dbReference type="ARBA" id="ARBA00022679"/>
    </source>
</evidence>
<dbReference type="SUPFAM" id="SSF55729">
    <property type="entry name" value="Acyl-CoA N-acyltransferases (Nat)"/>
    <property type="match status" value="1"/>
</dbReference>
<evidence type="ECO:0000256" key="3">
    <source>
        <dbReference type="ARBA" id="ARBA00022960"/>
    </source>
</evidence>
<protein>
    <submittedName>
        <fullName evidence="8">GNAT family N-acetyltransferase</fullName>
    </submittedName>
</protein>
<reference evidence="8 9" key="1">
    <citation type="submission" date="2018-08" db="EMBL/GenBank/DDBJ databases">
        <title>A genome reference for cultivated species of the human gut microbiota.</title>
        <authorList>
            <person name="Zou Y."/>
            <person name="Xue W."/>
            <person name="Luo G."/>
        </authorList>
    </citation>
    <scope>NUCLEOTIDE SEQUENCE [LARGE SCALE GENOMIC DNA]</scope>
    <source>
        <strain evidence="8 9">AF19-10AC</strain>
    </source>
</reference>
<dbReference type="Pfam" id="PF13480">
    <property type="entry name" value="Acetyltransf_6"/>
    <property type="match status" value="1"/>
</dbReference>
<evidence type="ECO:0000259" key="7">
    <source>
        <dbReference type="Pfam" id="PF13480"/>
    </source>
</evidence>
<evidence type="ECO:0000313" key="9">
    <source>
        <dbReference type="Proteomes" id="UP000284772"/>
    </source>
</evidence>
<evidence type="ECO:0000256" key="5">
    <source>
        <dbReference type="ARBA" id="ARBA00023315"/>
    </source>
</evidence>
<dbReference type="PANTHER" id="PTHR36174">
    <property type="entry name" value="LIPID II:GLYCINE GLYCYLTRANSFERASE"/>
    <property type="match status" value="1"/>
</dbReference>
<comment type="caution">
    <text evidence="8">The sequence shown here is derived from an EMBL/GenBank/DDBJ whole genome shotgun (WGS) entry which is preliminary data.</text>
</comment>
<dbReference type="PANTHER" id="PTHR36174:SF1">
    <property type="entry name" value="LIPID II:GLYCINE GLYCYLTRANSFERASE"/>
    <property type="match status" value="1"/>
</dbReference>
<dbReference type="Proteomes" id="UP000284772">
    <property type="component" value="Unassembled WGS sequence"/>
</dbReference>
<keyword evidence="3" id="KW-0133">Cell shape</keyword>
<evidence type="ECO:0000256" key="1">
    <source>
        <dbReference type="ARBA" id="ARBA00009943"/>
    </source>
</evidence>
<dbReference type="AlphaFoldDB" id="A0AAQ0RSL3"/>
<keyword evidence="4" id="KW-0573">Peptidoglycan synthesis</keyword>
<dbReference type="InterPro" id="IPR050644">
    <property type="entry name" value="PG_Glycine_Bridge_Synth"/>
</dbReference>
<dbReference type="GO" id="GO:0071555">
    <property type="term" value="P:cell wall organization"/>
    <property type="evidence" value="ECO:0007669"/>
    <property type="project" value="UniProtKB-KW"/>
</dbReference>
<dbReference type="InterPro" id="IPR038740">
    <property type="entry name" value="BioF2-like_GNAT_dom"/>
</dbReference>
<dbReference type="GO" id="GO:0009252">
    <property type="term" value="P:peptidoglycan biosynthetic process"/>
    <property type="evidence" value="ECO:0007669"/>
    <property type="project" value="UniProtKB-KW"/>
</dbReference>
<dbReference type="RefSeq" id="WP_044533292.1">
    <property type="nucleotide sequence ID" value="NZ_CDQQ01000306.1"/>
</dbReference>
<name>A0AAQ0RSL3_9BACE</name>
<dbReference type="PROSITE" id="PS51191">
    <property type="entry name" value="FEMABX"/>
    <property type="match status" value="1"/>
</dbReference>
<dbReference type="EMBL" id="QRWT01000012">
    <property type="protein sequence ID" value="RGT51303.1"/>
    <property type="molecule type" value="Genomic_DNA"/>
</dbReference>
<evidence type="ECO:0000256" key="6">
    <source>
        <dbReference type="ARBA" id="ARBA00023316"/>
    </source>
</evidence>
<comment type="similarity">
    <text evidence="1">Belongs to the FemABX family.</text>
</comment>
<evidence type="ECO:0000313" key="8">
    <source>
        <dbReference type="EMBL" id="RGT51303.1"/>
    </source>
</evidence>
<sequence length="362" mass="42235">MIKIYSIEEAKKWDELVRTFANYDVYYLSGYVKAFQIHGDGEPQLFYYNSNEDVNAKGGLRGIYVYMKRMTAIEGMYDSITPYGYGGFLIEGLEDENSDSNQNSNSNEGKLRALWTAYVRKMKEENIVDNFVRYHPMLANAVSMKVCSDVIDLGKTVAMDLASEDVIWMNIHSKNRNMIRKAEKNGIEIKHGRGLELFDEFIKIYNAIMDRDNAEEYYYFEPEFYNSIHEDLNDNYEMFWAEYEGKIIAMSIMIFANGRLNYHLSCSDIEYRNLAPSNLLLYKAAMWGCEKGMKTFHLGGGVGSDEDNLFKFKIAFNRFSNYQFSIAKHVFDQSRYDELVAERAARDIEFNQESKFFPLYRS</sequence>
<proteinExistence type="inferred from homology"/>
<dbReference type="GO" id="GO:0016755">
    <property type="term" value="F:aminoacyltransferase activity"/>
    <property type="evidence" value="ECO:0007669"/>
    <property type="project" value="InterPro"/>
</dbReference>
<dbReference type="Gene3D" id="3.40.630.30">
    <property type="match status" value="1"/>
</dbReference>
<gene>
    <name evidence="8" type="ORF">DWX27_12720</name>
</gene>
<organism evidence="8 9">
    <name type="scientific">Bacteroides intestinalis</name>
    <dbReference type="NCBI Taxonomy" id="329854"/>
    <lineage>
        <taxon>Bacteria</taxon>
        <taxon>Pseudomonadati</taxon>
        <taxon>Bacteroidota</taxon>
        <taxon>Bacteroidia</taxon>
        <taxon>Bacteroidales</taxon>
        <taxon>Bacteroidaceae</taxon>
        <taxon>Bacteroides</taxon>
    </lineage>
</organism>
<keyword evidence="6" id="KW-0961">Cell wall biogenesis/degradation</keyword>